<proteinExistence type="predicted"/>
<gene>
    <name evidence="2" type="ORF">V5O48_004195</name>
</gene>
<accession>A0ABR3FQS0</accession>
<dbReference type="EMBL" id="JBAHYK010000137">
    <property type="protein sequence ID" value="KAL0577794.1"/>
    <property type="molecule type" value="Genomic_DNA"/>
</dbReference>
<evidence type="ECO:0000313" key="3">
    <source>
        <dbReference type="Proteomes" id="UP001465976"/>
    </source>
</evidence>
<dbReference type="PANTHER" id="PTHR38848:SF3">
    <property type="entry name" value="G-PROTEIN COUPLED RECEPTORS FAMILY 3 PROFILE DOMAIN-CONTAINING PROTEIN"/>
    <property type="match status" value="1"/>
</dbReference>
<dbReference type="PANTHER" id="PTHR38848">
    <property type="entry name" value="G-PROTEIN COUPLED RECEPTORS FAMILY 3 PROFILE DOMAIN-CONTAINING PROTEIN"/>
    <property type="match status" value="1"/>
</dbReference>
<evidence type="ECO:0000256" key="1">
    <source>
        <dbReference type="SAM" id="SignalP"/>
    </source>
</evidence>
<name>A0ABR3FQS0_9AGAR</name>
<protein>
    <submittedName>
        <fullName evidence="2">Uncharacterized protein</fullName>
    </submittedName>
</protein>
<keyword evidence="3" id="KW-1185">Reference proteome</keyword>
<organism evidence="2 3">
    <name type="scientific">Marasmius crinis-equi</name>
    <dbReference type="NCBI Taxonomy" id="585013"/>
    <lineage>
        <taxon>Eukaryota</taxon>
        <taxon>Fungi</taxon>
        <taxon>Dikarya</taxon>
        <taxon>Basidiomycota</taxon>
        <taxon>Agaricomycotina</taxon>
        <taxon>Agaricomycetes</taxon>
        <taxon>Agaricomycetidae</taxon>
        <taxon>Agaricales</taxon>
        <taxon>Marasmiineae</taxon>
        <taxon>Marasmiaceae</taxon>
        <taxon>Marasmius</taxon>
    </lineage>
</organism>
<feature type="signal peptide" evidence="1">
    <location>
        <begin position="1"/>
        <end position="17"/>
    </location>
</feature>
<feature type="chain" id="PRO_5046381680" evidence="1">
    <location>
        <begin position="18"/>
        <end position="207"/>
    </location>
</feature>
<reference evidence="2 3" key="1">
    <citation type="submission" date="2024-02" db="EMBL/GenBank/DDBJ databases">
        <title>A draft genome for the cacao thread blight pathogen Marasmius crinis-equi.</title>
        <authorList>
            <person name="Cohen S.P."/>
            <person name="Baruah I.K."/>
            <person name="Amoako-Attah I."/>
            <person name="Bukari Y."/>
            <person name="Meinhardt L.W."/>
            <person name="Bailey B.A."/>
        </authorList>
    </citation>
    <scope>NUCLEOTIDE SEQUENCE [LARGE SCALE GENOMIC DNA]</scope>
    <source>
        <strain evidence="2 3">GH-76</strain>
    </source>
</reference>
<evidence type="ECO:0000313" key="2">
    <source>
        <dbReference type="EMBL" id="KAL0577794.1"/>
    </source>
</evidence>
<comment type="caution">
    <text evidence="2">The sequence shown here is derived from an EMBL/GenBank/DDBJ whole genome shotgun (WGS) entry which is preliminary data.</text>
</comment>
<dbReference type="Proteomes" id="UP001465976">
    <property type="component" value="Unassembled WGS sequence"/>
</dbReference>
<keyword evidence="1" id="KW-0732">Signal</keyword>
<sequence>MLLGGVLIFGLQTTVQACTTAIAICIVFYGSSKVLVYLFLVEKVCLVWSPRVVVSSRLCSPVYLVCKGTMLYRCDYPYDPDAVHSWRDDGTRIIGLKAFSSIPLLTFNLPFLTESPPSLAQVNIGVLTVQHGRQLDWVCLGSCGTDVVLNAFAVFWVTRGSSDSHFSGGNDKTAAVVVPEARHLPNCNSKVISFSLPATWNPNPTAS</sequence>